<dbReference type="InterPro" id="IPR005167">
    <property type="entry name" value="Bunya_G1"/>
</dbReference>
<keyword evidence="15" id="KW-1038">Host endoplasmic reticulum</keyword>
<evidence type="ECO:0000256" key="15">
    <source>
        <dbReference type="ARBA" id="ARBA00023184"/>
    </source>
</evidence>
<feature type="transmembrane region" description="Helical" evidence="18">
    <location>
        <begin position="306"/>
        <end position="326"/>
    </location>
</feature>
<evidence type="ECO:0000256" key="5">
    <source>
        <dbReference type="ARBA" id="ARBA00022581"/>
    </source>
</evidence>
<feature type="transmembrane region" description="Helical" evidence="18">
    <location>
        <begin position="354"/>
        <end position="377"/>
    </location>
</feature>
<evidence type="ECO:0000256" key="6">
    <source>
        <dbReference type="ARBA" id="ARBA00022692"/>
    </source>
</evidence>
<evidence type="ECO:0000256" key="3">
    <source>
        <dbReference type="ARBA" id="ARBA00004625"/>
    </source>
</evidence>
<dbReference type="NCBIfam" id="TIGR04210">
    <property type="entry name" value="bunya_NSm"/>
    <property type="match status" value="1"/>
</dbReference>
<reference evidence="21 23" key="1">
    <citation type="journal article" date="2011" name="J. Gen. Virol.">
        <title>Genomic and phylogenetic characterization of Leanyer virus, a novel orthobunyavirus isolated in northern Australia.</title>
        <authorList>
            <person name="Savji N."/>
            <person name="Palacios G."/>
            <person name="Travassos da Rosa A."/>
            <person name="Hutchison S."/>
            <person name="Celone C."/>
            <person name="Hui J."/>
            <person name="Briese T."/>
            <person name="Calisher C.H."/>
            <person name="Tesh R.B."/>
            <person name="Lipkin W.I."/>
        </authorList>
    </citation>
    <scope>NUCLEOTIDE SEQUENCE [LARGE SCALE GENOMIC DNA]</scope>
    <source>
        <strain evidence="21">AusN16701</strain>
    </source>
</reference>
<keyword evidence="5" id="KW-0945">Host-virus interaction</keyword>
<keyword evidence="13 18" id="KW-0472">Membrane</keyword>
<dbReference type="InterPro" id="IPR026400">
    <property type="entry name" value="Bunya_nonstruc_pro_NSm"/>
</dbReference>
<dbReference type="Pfam" id="PF03563">
    <property type="entry name" value="Bunya_G2"/>
    <property type="match status" value="1"/>
</dbReference>
<dbReference type="EMBL" id="HM627176">
    <property type="protein sequence ID" value="AEA02983.1"/>
    <property type="molecule type" value="Viral_cRNA"/>
</dbReference>
<feature type="transmembrane region" description="Helical" evidence="18">
    <location>
        <begin position="456"/>
        <end position="474"/>
    </location>
</feature>
<feature type="domain" description="Bunyavirus glycoprotein G1" evidence="19">
    <location>
        <begin position="525"/>
        <end position="1358"/>
    </location>
</feature>
<evidence type="ECO:0000256" key="18">
    <source>
        <dbReference type="SAM" id="Phobius"/>
    </source>
</evidence>
<evidence type="ECO:0000256" key="8">
    <source>
        <dbReference type="ARBA" id="ARBA00022804"/>
    </source>
</evidence>
<keyword evidence="6 18" id="KW-0812">Transmembrane</keyword>
<keyword evidence="16" id="KW-1160">Virus entry into host cell</keyword>
<evidence type="ECO:0000256" key="17">
    <source>
        <dbReference type="ARBA" id="ARBA00031199"/>
    </source>
</evidence>
<dbReference type="KEGG" id="vg:40527188"/>
<evidence type="ECO:0000256" key="1">
    <source>
        <dbReference type="ARBA" id="ARBA00004182"/>
    </source>
</evidence>
<keyword evidence="23" id="KW-1185">Reference proteome</keyword>
<accession>F2WAD6</accession>
<evidence type="ECO:0000256" key="14">
    <source>
        <dbReference type="ARBA" id="ARBA00023180"/>
    </source>
</evidence>
<evidence type="ECO:0000313" key="23">
    <source>
        <dbReference type="Proteomes" id="UP000152557"/>
    </source>
</evidence>
<sequence>MILSIILLLSSVNAVPVKERCFHGGILIADYNSTDGKGEMCIKDDVSMIKIKTQSQKDTKPNYNVKAYRLYTVKDWHDCNPVPDNTGTIQITSVSRNGDINSRIYSCRSACHITIDKEKAEIVLQSDTLNHYEVVGSTIMTGWFKKTSVLTLEHTCEELTIKCGQENLDLHSCFKVHRPCVRFFSGTYLPIFMIEKMCQNIELIILILYIIFAYIFAILITRSYIAYIFIPAFYPLVKLYSVLYNRFFKLCPNCLLALHPFSNCTNICICGSRFPSTEALKTHRLCKNCRGYKALTKTRYFCKNRLSSFMLAIMTGILLFSFVAPVKGNYSIRDLPEDLEILNTKLEGCSQGYWFIKILLSCLLATILIILIMSHLINRLIKDRIYRLCAFCGMIHNKKGLTFNSIITNKCGTCICGYTDHVYDGQDYEVARTLTHKTSKNCLTLYNKKFCKVTKLMLISLAILYFIPIVVAEINNCYKLEETSSSFDFSLCAGLDLNYTCSEINDPKVYIRNKLSTVEDEEGLMTILDMKPHEAYVKIENEPNIYTKMFLEHVYQAKQCNLLNGLKQHGGPANSGWRHYIRTHSLLSCGRVPQKFYCQCIQNDLGCDHVINDPLTKVNEFYRSNNEAFKSDMRTMQQTLGLAFQGMIKSIMDDLFFEATRNELAAILKRYLNKLEDNKPLKTVVMMTVHWLESNFSLSQRPEARSSPRASLGNKEETTQLIRGEEDITSCEQAKLLSCQVGKRLKLLEKYILCTASKHIYAAPEGYTYKNSQQRVCMDDVHCHIQFGLISQETLIKIKEANCYISDYPINNGDLINPMKFCSLERYGKCTTPAGIWPIAECANGNYYYSENPEHFGDGNITNFCLTPKCKEDRFKISPKWLLECNWNGERRQYNQLHVKKIYDFASYKEALKENIKTGLSEAKFYIANQIPKIIPTFKIFTIKGLDYQNGIQNAFVSSTIPVVAGISQGLTLTLPNGDILQDIILYIPKVTKTAHYTKLYDTGPTISIDMVHSEVCTGNCPNPIPKKRETWIPFSRSKTSRWGCEELGCLAVGTGCVFGSCTDIIKIDSTVYRKSGEEVVMVTICITDSLSSYCHNMDVLEPVETDKFSFTFNSQTVSNLPDLIYLKNRKAYKGQINNIGSFGDYCGNIQIINGTTYGIGNPRFDYICHAFKRKDIVISKCMDNNYQSCQFLQEVKNSKIELLDTEGTEINVHRHDMNLGTLNYKIELGDIDYKLFAKSNQLSVKSECAGCSKCTEAVICTLNVDSEGETVCKLASNCNSYTTQMKIPEGSSKHTIKLDCPREENIKLSICDTTVETVPVWKISKDKIDISSILEPTYIKEEDNRCGTWICRVKLEGFSFLSDFGYSIFGKYWHWFMISLMIVIVTIVSIYIFVPLCKRLKGCLEQNEKIYQFEMKQK</sequence>
<keyword evidence="9" id="KW-1040">Host Golgi apparatus</keyword>
<protein>
    <recommendedName>
        <fullName evidence="4">Envelopment polyprotein</fullName>
    </recommendedName>
    <alternativeName>
        <fullName evidence="17">M polyprotein</fullName>
    </alternativeName>
</protein>
<feature type="domain" description="Bunyavirus glycoprotein G2" evidence="20">
    <location>
        <begin position="20"/>
        <end position="299"/>
    </location>
</feature>
<keyword evidence="11" id="KW-1043">Host membrane</keyword>
<dbReference type="GeneID" id="40527188"/>
<evidence type="ECO:0000313" key="22">
    <source>
        <dbReference type="EMBL" id="QCT81306.1"/>
    </source>
</evidence>
<dbReference type="GO" id="GO:0044167">
    <property type="term" value="C:host cell endoplasmic reticulum membrane"/>
    <property type="evidence" value="ECO:0007669"/>
    <property type="project" value="UniProtKB-SubCell"/>
</dbReference>
<dbReference type="InterPro" id="IPR005168">
    <property type="entry name" value="Bunya_G2"/>
</dbReference>
<evidence type="ECO:0000256" key="13">
    <source>
        <dbReference type="ARBA" id="ARBA00023136"/>
    </source>
</evidence>
<evidence type="ECO:0000259" key="20">
    <source>
        <dbReference type="Pfam" id="PF03563"/>
    </source>
</evidence>
<dbReference type="GO" id="GO:0044003">
    <property type="term" value="P:symbiont-mediated perturbation of host process"/>
    <property type="evidence" value="ECO:0007669"/>
    <property type="project" value="InterPro"/>
</dbReference>
<organism evidence="21 23">
    <name type="scientific">Leanyer virus</name>
    <dbReference type="NCBI Taxonomy" id="999729"/>
    <lineage>
        <taxon>Viruses</taxon>
        <taxon>Riboviria</taxon>
        <taxon>Orthornavirae</taxon>
        <taxon>Negarnaviricota</taxon>
        <taxon>Polyploviricotina</taxon>
        <taxon>Bunyaviricetes</taxon>
        <taxon>Elliovirales</taxon>
        <taxon>Peribunyaviridae</taxon>
        <taxon>Orthobunyavirus</taxon>
        <taxon>Orthobunyavirus leanyerense</taxon>
    </lineage>
</organism>
<keyword evidence="10" id="KW-0946">Virion</keyword>
<dbReference type="GO" id="GO:0046718">
    <property type="term" value="P:symbiont entry into host cell"/>
    <property type="evidence" value="ECO:0007669"/>
    <property type="project" value="UniProtKB-KW"/>
</dbReference>
<comment type="subcellular location">
    <subcellularLocation>
        <location evidence="2">Host Golgi apparatus membrane</location>
        <topology evidence="2">Multi-pass membrane protein</topology>
    </subcellularLocation>
    <subcellularLocation>
        <location evidence="3">Host endoplasmic reticulum membrane</location>
    </subcellularLocation>
    <subcellularLocation>
        <location evidence="1">Virion membrane</location>
    </subcellularLocation>
</comment>
<evidence type="ECO:0000256" key="12">
    <source>
        <dbReference type="ARBA" id="ARBA00022989"/>
    </source>
</evidence>
<dbReference type="GO" id="GO:0055036">
    <property type="term" value="C:virion membrane"/>
    <property type="evidence" value="ECO:0007669"/>
    <property type="project" value="UniProtKB-SubCell"/>
</dbReference>
<dbReference type="RefSeq" id="YP_009666886.1">
    <property type="nucleotide sequence ID" value="NC_043561.1"/>
</dbReference>
<dbReference type="Proteomes" id="UP000152557">
    <property type="component" value="Genome"/>
</dbReference>
<evidence type="ECO:0000256" key="11">
    <source>
        <dbReference type="ARBA" id="ARBA00022870"/>
    </source>
</evidence>
<dbReference type="Pfam" id="PF03557">
    <property type="entry name" value="Bunya_G1"/>
    <property type="match status" value="1"/>
</dbReference>
<evidence type="ECO:0000256" key="4">
    <source>
        <dbReference type="ARBA" id="ARBA00015294"/>
    </source>
</evidence>
<keyword evidence="12 18" id="KW-1133">Transmembrane helix</keyword>
<feature type="transmembrane region" description="Helical" evidence="18">
    <location>
        <begin position="203"/>
        <end position="230"/>
    </location>
</feature>
<proteinExistence type="predicted"/>
<evidence type="ECO:0000313" key="21">
    <source>
        <dbReference type="EMBL" id="AEA02983.1"/>
    </source>
</evidence>
<dbReference type="EMBL" id="MH735048">
    <property type="protein sequence ID" value="QCT81306.1"/>
    <property type="molecule type" value="Genomic_RNA"/>
</dbReference>
<dbReference type="GO" id="GO:0019062">
    <property type="term" value="P:virion attachment to host cell"/>
    <property type="evidence" value="ECO:0007669"/>
    <property type="project" value="UniProtKB-KW"/>
</dbReference>
<feature type="transmembrane region" description="Helical" evidence="18">
    <location>
        <begin position="1373"/>
        <end position="1395"/>
    </location>
</feature>
<keyword evidence="14" id="KW-0325">Glycoprotein</keyword>
<evidence type="ECO:0000256" key="10">
    <source>
        <dbReference type="ARBA" id="ARBA00022844"/>
    </source>
</evidence>
<evidence type="ECO:0000256" key="16">
    <source>
        <dbReference type="ARBA" id="ARBA00023296"/>
    </source>
</evidence>
<evidence type="ECO:0000259" key="19">
    <source>
        <dbReference type="Pfam" id="PF03557"/>
    </source>
</evidence>
<name>F2WAD6_9VIRU</name>
<evidence type="ECO:0000256" key="7">
    <source>
        <dbReference type="ARBA" id="ARBA00022729"/>
    </source>
</evidence>
<keyword evidence="8" id="KW-1161">Viral attachment to host cell</keyword>
<evidence type="ECO:0000256" key="9">
    <source>
        <dbReference type="ARBA" id="ARBA00022812"/>
    </source>
</evidence>
<reference evidence="22" key="2">
    <citation type="journal article" date="2019" name="Virology">
        <title>Evolutionary history of Simbu serogroup orthobunyaviruses in the Australian episystem.</title>
        <authorList>
            <person name="Wang J."/>
            <person name="Firth C."/>
            <person name="Amos-Ritchie R."/>
            <person name="Davis S.S."/>
            <person name="Yin H."/>
            <person name="Holmes E.C."/>
            <person name="Blasdell K.R."/>
            <person name="Walker P.J."/>
        </authorList>
    </citation>
    <scope>NUCLEOTIDE SEQUENCE</scope>
    <source>
        <strain evidence="22">Cs503</strain>
    </source>
</reference>
<evidence type="ECO:0000256" key="2">
    <source>
        <dbReference type="ARBA" id="ARBA00004252"/>
    </source>
</evidence>
<dbReference type="GO" id="GO:0044178">
    <property type="term" value="C:host cell Golgi membrane"/>
    <property type="evidence" value="ECO:0007669"/>
    <property type="project" value="UniProtKB-SubCell"/>
</dbReference>
<keyword evidence="7" id="KW-0732">Signal</keyword>